<feature type="transmembrane region" description="Helical" evidence="6">
    <location>
        <begin position="179"/>
        <end position="199"/>
    </location>
</feature>
<dbReference type="InterPro" id="IPR036259">
    <property type="entry name" value="MFS_trans_sf"/>
</dbReference>
<comment type="caution">
    <text evidence="8">The sequence shown here is derived from an EMBL/GenBank/DDBJ whole genome shotgun (WGS) entry which is preliminary data.</text>
</comment>
<dbReference type="PANTHER" id="PTHR10924">
    <property type="entry name" value="MAJOR FACILITATOR SUPERFAMILY PROTEIN-RELATED"/>
    <property type="match status" value="1"/>
</dbReference>
<evidence type="ECO:0000256" key="3">
    <source>
        <dbReference type="ARBA" id="ARBA00022989"/>
    </source>
</evidence>
<comment type="subcellular location">
    <subcellularLocation>
        <location evidence="1">Membrane</location>
        <topology evidence="1">Multi-pass membrane protein</topology>
    </subcellularLocation>
</comment>
<dbReference type="GO" id="GO:0016020">
    <property type="term" value="C:membrane"/>
    <property type="evidence" value="ECO:0007669"/>
    <property type="project" value="UniProtKB-SubCell"/>
</dbReference>
<keyword evidence="2 6" id="KW-0812">Transmembrane</keyword>
<feature type="transmembrane region" description="Helical" evidence="6">
    <location>
        <begin position="110"/>
        <end position="128"/>
    </location>
</feature>
<dbReference type="InterPro" id="IPR020846">
    <property type="entry name" value="MFS_dom"/>
</dbReference>
<dbReference type="PANTHER" id="PTHR10924:SF6">
    <property type="entry name" value="SOLUTE CARRIER FAMILY 49 MEMBER A3"/>
    <property type="match status" value="1"/>
</dbReference>
<feature type="transmembrane region" description="Helical" evidence="6">
    <location>
        <begin position="262"/>
        <end position="283"/>
    </location>
</feature>
<feature type="transmembrane region" description="Helical" evidence="6">
    <location>
        <begin position="140"/>
        <end position="159"/>
    </location>
</feature>
<reference evidence="8" key="1">
    <citation type="journal article" date="2023" name="Mol. Biol. Evol.">
        <title>Third-Generation Sequencing Reveals the Adaptive Role of the Epigenome in Three Deep-Sea Polychaetes.</title>
        <authorList>
            <person name="Perez M."/>
            <person name="Aroh O."/>
            <person name="Sun Y."/>
            <person name="Lan Y."/>
            <person name="Juniper S.K."/>
            <person name="Young C.R."/>
            <person name="Angers B."/>
            <person name="Qian P.Y."/>
        </authorList>
    </citation>
    <scope>NUCLEOTIDE SEQUENCE</scope>
    <source>
        <strain evidence="8">R07B-5</strain>
    </source>
</reference>
<keyword evidence="3 6" id="KW-1133">Transmembrane helix</keyword>
<dbReference type="Gene3D" id="1.20.1250.20">
    <property type="entry name" value="MFS general substrate transporter like domains"/>
    <property type="match status" value="2"/>
</dbReference>
<dbReference type="Pfam" id="PF07690">
    <property type="entry name" value="MFS_1"/>
    <property type="match status" value="1"/>
</dbReference>
<dbReference type="Proteomes" id="UP001209878">
    <property type="component" value="Unassembled WGS sequence"/>
</dbReference>
<evidence type="ECO:0000256" key="4">
    <source>
        <dbReference type="ARBA" id="ARBA00023136"/>
    </source>
</evidence>
<feature type="transmembrane region" description="Helical" evidence="6">
    <location>
        <begin position="211"/>
        <end position="230"/>
    </location>
</feature>
<name>A0AAD9KZN0_RIDPI</name>
<evidence type="ECO:0000313" key="9">
    <source>
        <dbReference type="Proteomes" id="UP001209878"/>
    </source>
</evidence>
<keyword evidence="4 6" id="KW-0472">Membrane</keyword>
<accession>A0AAD9KZN0</accession>
<feature type="region of interest" description="Disordered" evidence="5">
    <location>
        <begin position="1"/>
        <end position="27"/>
    </location>
</feature>
<keyword evidence="9" id="KW-1185">Reference proteome</keyword>
<evidence type="ECO:0000256" key="2">
    <source>
        <dbReference type="ARBA" id="ARBA00022692"/>
    </source>
</evidence>
<feature type="transmembrane region" description="Helical" evidence="6">
    <location>
        <begin position="391"/>
        <end position="416"/>
    </location>
</feature>
<feature type="transmembrane region" description="Helical" evidence="6">
    <location>
        <begin position="355"/>
        <end position="379"/>
    </location>
</feature>
<evidence type="ECO:0000259" key="7">
    <source>
        <dbReference type="PROSITE" id="PS50850"/>
    </source>
</evidence>
<dbReference type="InterPro" id="IPR011701">
    <property type="entry name" value="MFS"/>
</dbReference>
<dbReference type="EMBL" id="JAODUO010000434">
    <property type="protein sequence ID" value="KAK2180634.1"/>
    <property type="molecule type" value="Genomic_DNA"/>
</dbReference>
<dbReference type="CDD" id="cd17399">
    <property type="entry name" value="MFS_MFSD7"/>
    <property type="match status" value="1"/>
</dbReference>
<gene>
    <name evidence="8" type="ORF">NP493_434g00008</name>
</gene>
<feature type="domain" description="Major facilitator superfamily (MFS) profile" evidence="7">
    <location>
        <begin position="45"/>
        <end position="462"/>
    </location>
</feature>
<feature type="transmembrane region" description="Helical" evidence="6">
    <location>
        <begin position="331"/>
        <end position="349"/>
    </location>
</feature>
<dbReference type="GO" id="GO:0022857">
    <property type="term" value="F:transmembrane transporter activity"/>
    <property type="evidence" value="ECO:0007669"/>
    <property type="project" value="InterPro"/>
</dbReference>
<feature type="transmembrane region" description="Helical" evidence="6">
    <location>
        <begin position="43"/>
        <end position="63"/>
    </location>
</feature>
<feature type="transmembrane region" description="Helical" evidence="6">
    <location>
        <begin position="83"/>
        <end position="103"/>
    </location>
</feature>
<dbReference type="InterPro" id="IPR049680">
    <property type="entry name" value="FLVCR1-2_SLC49-like"/>
</dbReference>
<evidence type="ECO:0000256" key="1">
    <source>
        <dbReference type="ARBA" id="ARBA00004141"/>
    </source>
</evidence>
<protein>
    <recommendedName>
        <fullName evidence="7">Major facilitator superfamily (MFS) profile domain-containing protein</fullName>
    </recommendedName>
</protein>
<organism evidence="8 9">
    <name type="scientific">Ridgeia piscesae</name>
    <name type="common">Tubeworm</name>
    <dbReference type="NCBI Taxonomy" id="27915"/>
    <lineage>
        <taxon>Eukaryota</taxon>
        <taxon>Metazoa</taxon>
        <taxon>Spiralia</taxon>
        <taxon>Lophotrochozoa</taxon>
        <taxon>Annelida</taxon>
        <taxon>Polychaeta</taxon>
        <taxon>Sedentaria</taxon>
        <taxon>Canalipalpata</taxon>
        <taxon>Sabellida</taxon>
        <taxon>Siboglinidae</taxon>
        <taxon>Ridgeia</taxon>
    </lineage>
</organism>
<dbReference type="AlphaFoldDB" id="A0AAD9KZN0"/>
<feature type="compositionally biased region" description="Basic and acidic residues" evidence="5">
    <location>
        <begin position="1"/>
        <end position="23"/>
    </location>
</feature>
<dbReference type="PROSITE" id="PS50850">
    <property type="entry name" value="MFS"/>
    <property type="match status" value="1"/>
</dbReference>
<feature type="transmembrane region" description="Helical" evidence="6">
    <location>
        <begin position="436"/>
        <end position="458"/>
    </location>
</feature>
<evidence type="ECO:0000313" key="8">
    <source>
        <dbReference type="EMBL" id="KAK2180634.1"/>
    </source>
</evidence>
<dbReference type="SUPFAM" id="SSF103473">
    <property type="entry name" value="MFS general substrate transporter"/>
    <property type="match status" value="1"/>
</dbReference>
<evidence type="ECO:0000256" key="6">
    <source>
        <dbReference type="SAM" id="Phobius"/>
    </source>
</evidence>
<evidence type="ECO:0000256" key="5">
    <source>
        <dbReference type="SAM" id="MobiDB-lite"/>
    </source>
</evidence>
<proteinExistence type="predicted"/>
<feature type="transmembrane region" description="Helical" evidence="6">
    <location>
        <begin position="295"/>
        <end position="319"/>
    </location>
</feature>
<sequence length="489" mass="52819">MEEGTNRDDSREISDLGEGDRLLDPVSYPETQSPGYRVYKKRWLILAVVALLNVSNGMLWITFSPIADVTAAYYGVGDMAVNWLSLIFLVVCIPLGLVAAWLLDTLGLRTGIVLAAWVNIAGSVLRVVSCLPMSHDHRFALVLSGQALAACAQPFMLFAPTKVAAVWFKDTQRATANMIASIANPVGILLANLISPAVVGDSPKPDLLHLMLIYTIPATIVVVIATFGVCSSVPPTPPTASAAETSQPFFKGLKMIACRRSYWILAVCFGTGLALFTTLSTLLQQILCPRGYSDSFAGLCGALLFGVGVVGAGLASLFVDRTRKFEEVAKISFALAALCCVGFMVLARYQAHPVLMAVVIALLGFFGFALYPVCLELSVESTYPVAEATSAGFLIISGQIQGILYILVMEMLARPIGPNSALSHDHSLEKVKPEDYTMSDIAFCSVAVLASLVFMFFFKCDYLRMKAEQEAAAEEILNASLHHRRYVFS</sequence>